<accession>A0A6A6QKY7</accession>
<dbReference type="PROSITE" id="PS51387">
    <property type="entry name" value="FAD_PCMH"/>
    <property type="match status" value="1"/>
</dbReference>
<keyword evidence="3" id="KW-0285">Flavoprotein</keyword>
<evidence type="ECO:0000256" key="3">
    <source>
        <dbReference type="ARBA" id="ARBA00022630"/>
    </source>
</evidence>
<feature type="chain" id="PRO_5025656300" evidence="6">
    <location>
        <begin position="23"/>
        <end position="507"/>
    </location>
</feature>
<dbReference type="InterPro" id="IPR016166">
    <property type="entry name" value="FAD-bd_PCMH"/>
</dbReference>
<dbReference type="AlphaFoldDB" id="A0A6A6QKY7"/>
<evidence type="ECO:0000313" key="8">
    <source>
        <dbReference type="EMBL" id="KAF2492995.1"/>
    </source>
</evidence>
<dbReference type="SUPFAM" id="SSF56176">
    <property type="entry name" value="FAD-binding/transporter-associated domain-like"/>
    <property type="match status" value="1"/>
</dbReference>
<keyword evidence="5" id="KW-0560">Oxidoreductase</keyword>
<dbReference type="PANTHER" id="PTHR42973:SF9">
    <property type="entry name" value="FAD-BINDING PCMH-TYPE DOMAIN-CONTAINING PROTEIN-RELATED"/>
    <property type="match status" value="1"/>
</dbReference>
<keyword evidence="6" id="KW-0732">Signal</keyword>
<evidence type="ECO:0000259" key="7">
    <source>
        <dbReference type="PROSITE" id="PS51387"/>
    </source>
</evidence>
<dbReference type="Gene3D" id="3.30.465.10">
    <property type="match status" value="1"/>
</dbReference>
<dbReference type="EMBL" id="MU004193">
    <property type="protein sequence ID" value="KAF2492995.1"/>
    <property type="molecule type" value="Genomic_DNA"/>
</dbReference>
<reference evidence="8" key="1">
    <citation type="journal article" date="2020" name="Stud. Mycol.">
        <title>101 Dothideomycetes genomes: a test case for predicting lifestyles and emergence of pathogens.</title>
        <authorList>
            <person name="Haridas S."/>
            <person name="Albert R."/>
            <person name="Binder M."/>
            <person name="Bloem J."/>
            <person name="Labutti K."/>
            <person name="Salamov A."/>
            <person name="Andreopoulos B."/>
            <person name="Baker S."/>
            <person name="Barry K."/>
            <person name="Bills G."/>
            <person name="Bluhm B."/>
            <person name="Cannon C."/>
            <person name="Castanera R."/>
            <person name="Culley D."/>
            <person name="Daum C."/>
            <person name="Ezra D."/>
            <person name="Gonzalez J."/>
            <person name="Henrissat B."/>
            <person name="Kuo A."/>
            <person name="Liang C."/>
            <person name="Lipzen A."/>
            <person name="Lutzoni F."/>
            <person name="Magnuson J."/>
            <person name="Mondo S."/>
            <person name="Nolan M."/>
            <person name="Ohm R."/>
            <person name="Pangilinan J."/>
            <person name="Park H.-J."/>
            <person name="Ramirez L."/>
            <person name="Alfaro M."/>
            <person name="Sun H."/>
            <person name="Tritt A."/>
            <person name="Yoshinaga Y."/>
            <person name="Zwiers L.-H."/>
            <person name="Turgeon B."/>
            <person name="Goodwin S."/>
            <person name="Spatafora J."/>
            <person name="Crous P."/>
            <person name="Grigoriev I."/>
        </authorList>
    </citation>
    <scope>NUCLEOTIDE SEQUENCE</scope>
    <source>
        <strain evidence="8">CBS 269.34</strain>
    </source>
</reference>
<protein>
    <submittedName>
        <fullName evidence="8">FAD-binding domain-containing protein</fullName>
    </submittedName>
</protein>
<dbReference type="PANTHER" id="PTHR42973">
    <property type="entry name" value="BINDING OXIDOREDUCTASE, PUTATIVE (AFU_ORTHOLOGUE AFUA_1G17690)-RELATED"/>
    <property type="match status" value="1"/>
</dbReference>
<feature type="domain" description="FAD-binding PCMH-type" evidence="7">
    <location>
        <begin position="69"/>
        <end position="240"/>
    </location>
</feature>
<evidence type="ECO:0000256" key="6">
    <source>
        <dbReference type="SAM" id="SignalP"/>
    </source>
</evidence>
<keyword evidence="4" id="KW-0274">FAD</keyword>
<dbReference type="InterPro" id="IPR006094">
    <property type="entry name" value="Oxid_FAD_bind_N"/>
</dbReference>
<dbReference type="GO" id="GO:0071949">
    <property type="term" value="F:FAD binding"/>
    <property type="evidence" value="ECO:0007669"/>
    <property type="project" value="InterPro"/>
</dbReference>
<comment type="cofactor">
    <cofactor evidence="1">
        <name>FAD</name>
        <dbReference type="ChEBI" id="CHEBI:57692"/>
    </cofactor>
</comment>
<dbReference type="Proteomes" id="UP000799750">
    <property type="component" value="Unassembled WGS sequence"/>
</dbReference>
<evidence type="ECO:0000313" key="9">
    <source>
        <dbReference type="Proteomes" id="UP000799750"/>
    </source>
</evidence>
<organism evidence="8 9">
    <name type="scientific">Lophium mytilinum</name>
    <dbReference type="NCBI Taxonomy" id="390894"/>
    <lineage>
        <taxon>Eukaryota</taxon>
        <taxon>Fungi</taxon>
        <taxon>Dikarya</taxon>
        <taxon>Ascomycota</taxon>
        <taxon>Pezizomycotina</taxon>
        <taxon>Dothideomycetes</taxon>
        <taxon>Pleosporomycetidae</taxon>
        <taxon>Mytilinidiales</taxon>
        <taxon>Mytilinidiaceae</taxon>
        <taxon>Lophium</taxon>
    </lineage>
</organism>
<gene>
    <name evidence="8" type="ORF">BU16DRAFT_564292</name>
</gene>
<evidence type="ECO:0000256" key="5">
    <source>
        <dbReference type="ARBA" id="ARBA00023002"/>
    </source>
</evidence>
<dbReference type="OrthoDB" id="9996127at2759"/>
<dbReference type="Gene3D" id="3.40.462.20">
    <property type="match status" value="1"/>
</dbReference>
<proteinExistence type="inferred from homology"/>
<name>A0A6A6QKY7_9PEZI</name>
<sequence>MHVLVAFAAWLGLGSLPAPVSAHPLTPRAEDLKAACAALEPQLSNKAAIVYPHDPDWAELLVRGSSPRIYPNYNVVVEVGTEGDVQKTVQVAHEHGIPFLTVSGTHGWTKTLNNLPNGIQINMRRLNTTTVDAGGKTATVGGGTLQYEITRELFAHNKQAVTGLCECVSVIGPLMGGGHSMLQNQHGFSLDNIVSANVVLANGTALTASNTSHADLFWALRGAGHNFAVVTSMKLAIYDITSNWTVYSLIYDQSKLETLLPVINEQDSSPTRPAKLFFTGVWTRVPPIDAKYPIIAYTIGYEGNEAEAAQYVAPFKAVGPISTSVSTDVDYVALYTVTQNNLNSTACRANLNALGAGASLPVWNATVARKAFEVFTKMTADTRFNTSVMLMENYGMQGVTAVNPNSTSLSLDERVYPIVANPTIWWAGNDTRTNADAYAYGEQIRQTWFSGLAKDQTRHTYVNYANGVEGFEQMYGYEPWRTKKLKGLKGAWDPKKTFEYYNPVPAA</sequence>
<evidence type="ECO:0000256" key="4">
    <source>
        <dbReference type="ARBA" id="ARBA00022827"/>
    </source>
</evidence>
<feature type="signal peptide" evidence="6">
    <location>
        <begin position="1"/>
        <end position="22"/>
    </location>
</feature>
<dbReference type="GO" id="GO:0016491">
    <property type="term" value="F:oxidoreductase activity"/>
    <property type="evidence" value="ECO:0007669"/>
    <property type="project" value="UniProtKB-KW"/>
</dbReference>
<evidence type="ECO:0000256" key="1">
    <source>
        <dbReference type="ARBA" id="ARBA00001974"/>
    </source>
</evidence>
<comment type="similarity">
    <text evidence="2">Belongs to the oxygen-dependent FAD-linked oxidoreductase family.</text>
</comment>
<dbReference type="InterPro" id="IPR036318">
    <property type="entry name" value="FAD-bd_PCMH-like_sf"/>
</dbReference>
<keyword evidence="9" id="KW-1185">Reference proteome</keyword>
<evidence type="ECO:0000256" key="2">
    <source>
        <dbReference type="ARBA" id="ARBA00005466"/>
    </source>
</evidence>
<dbReference type="InterPro" id="IPR050416">
    <property type="entry name" value="FAD-linked_Oxidoreductase"/>
</dbReference>
<dbReference type="InterPro" id="IPR016169">
    <property type="entry name" value="FAD-bd_PCMH_sub2"/>
</dbReference>
<dbReference type="Pfam" id="PF01565">
    <property type="entry name" value="FAD_binding_4"/>
    <property type="match status" value="1"/>
</dbReference>